<dbReference type="RefSeq" id="WP_151667893.1">
    <property type="nucleotide sequence ID" value="NZ_WBVO01000009.1"/>
</dbReference>
<dbReference type="AlphaFoldDB" id="A0A6N6RGV9"/>
<keyword evidence="1" id="KW-0732">Signal</keyword>
<evidence type="ECO:0000313" key="3">
    <source>
        <dbReference type="Proteomes" id="UP000468650"/>
    </source>
</evidence>
<name>A0A6N6RGV9_9FLAO</name>
<keyword evidence="3" id="KW-1185">Reference proteome</keyword>
<dbReference type="OrthoDB" id="187854at2"/>
<dbReference type="EMBL" id="WBVO01000009">
    <property type="protein sequence ID" value="KAB2808079.1"/>
    <property type="molecule type" value="Genomic_DNA"/>
</dbReference>
<dbReference type="InterPro" id="IPR021314">
    <property type="entry name" value="DUF2911"/>
</dbReference>
<evidence type="ECO:0000256" key="1">
    <source>
        <dbReference type="SAM" id="SignalP"/>
    </source>
</evidence>
<comment type="caution">
    <text evidence="2">The sequence shown here is derived from an EMBL/GenBank/DDBJ whole genome shotgun (WGS) entry which is preliminary data.</text>
</comment>
<accession>A0A6N6RGV9</accession>
<reference evidence="2 3" key="1">
    <citation type="submission" date="2019-09" db="EMBL/GenBank/DDBJ databases">
        <title>Genomes of family Cryomorphaceae.</title>
        <authorList>
            <person name="Bowman J.P."/>
        </authorList>
    </citation>
    <scope>NUCLEOTIDE SEQUENCE [LARGE SCALE GENOMIC DNA]</scope>
    <source>
        <strain evidence="2 3">LMG 25704</strain>
    </source>
</reference>
<evidence type="ECO:0000313" key="2">
    <source>
        <dbReference type="EMBL" id="KAB2808079.1"/>
    </source>
</evidence>
<feature type="signal peptide" evidence="1">
    <location>
        <begin position="1"/>
        <end position="20"/>
    </location>
</feature>
<organism evidence="2 3">
    <name type="scientific">Phaeocystidibacter luteus</name>
    <dbReference type="NCBI Taxonomy" id="911197"/>
    <lineage>
        <taxon>Bacteria</taxon>
        <taxon>Pseudomonadati</taxon>
        <taxon>Bacteroidota</taxon>
        <taxon>Flavobacteriia</taxon>
        <taxon>Flavobacteriales</taxon>
        <taxon>Phaeocystidibacteraceae</taxon>
        <taxon>Phaeocystidibacter</taxon>
    </lineage>
</organism>
<gene>
    <name evidence="2" type="ORF">F8C67_10950</name>
</gene>
<proteinExistence type="predicted"/>
<dbReference type="Pfam" id="PF11138">
    <property type="entry name" value="DUF2911"/>
    <property type="match status" value="1"/>
</dbReference>
<feature type="chain" id="PRO_5026997733" evidence="1">
    <location>
        <begin position="21"/>
        <end position="176"/>
    </location>
</feature>
<sequence length="176" mass="19438">MKKLLLLAALTLGFGFSALAQDGTETLEPKPSPTDIAKTWVGDSYVKITYNRPHKRGRAIFGDLVPYGEVWRTGANAATEITTTGDITIGGKELPAGTYSIFTIPNEDSWTIIINSDLGQWGAYRYKEENDVVRFNVDTQEAPSTYEAFTIAFEGEGNSKMLVMMWDDVKVSISIK</sequence>
<protein>
    <submittedName>
        <fullName evidence="2">DUF2911 domain-containing protein</fullName>
    </submittedName>
</protein>
<dbReference type="Proteomes" id="UP000468650">
    <property type="component" value="Unassembled WGS sequence"/>
</dbReference>